<proteinExistence type="predicted"/>
<accession>A0ABR2ZKI0</accession>
<keyword evidence="2" id="KW-0812">Transmembrane</keyword>
<name>A0ABR2ZKI0_9AGAR</name>
<sequence>MTSELRTKNITYDDRDTNNLKYGLSWFHDGIWNASNLNMDQIGTLSGSNDPNAYVTFNFPIPAIAFHYFGILRSRGGLYGICVDCDPNQPNLQDIDAFNITDDGQNPPVALFSKHFDTPAQHVVILKNKKDPRGVPAGNSQITIDRFVLEVVDDSPTPVTTQAPSPTPTNVLGKAGPPVGAIVGGAIGGLLLAVILIISGLHYMRRYKRHQLAFAHENLDAREASQASIPIIVPYTSTHPSLSKEERPKAGRSRRTYRPPGPTPSSGSTTIVTDVRFRRRGRQHEVDAERRPKRRREVDAGPIPPEHEESIPPPLYEQAFRAGPSNSPPSDQEPDGQSQPISFVVQNVAK</sequence>
<dbReference type="Proteomes" id="UP001437256">
    <property type="component" value="Unassembled WGS sequence"/>
</dbReference>
<feature type="compositionally biased region" description="Polar residues" evidence="1">
    <location>
        <begin position="324"/>
        <end position="350"/>
    </location>
</feature>
<evidence type="ECO:0000313" key="4">
    <source>
        <dbReference type="Proteomes" id="UP001437256"/>
    </source>
</evidence>
<organism evidence="3 4">
    <name type="scientific">Marasmius tenuissimus</name>
    <dbReference type="NCBI Taxonomy" id="585030"/>
    <lineage>
        <taxon>Eukaryota</taxon>
        <taxon>Fungi</taxon>
        <taxon>Dikarya</taxon>
        <taxon>Basidiomycota</taxon>
        <taxon>Agaricomycotina</taxon>
        <taxon>Agaricomycetes</taxon>
        <taxon>Agaricomycetidae</taxon>
        <taxon>Agaricales</taxon>
        <taxon>Marasmiineae</taxon>
        <taxon>Marasmiaceae</taxon>
        <taxon>Marasmius</taxon>
    </lineage>
</organism>
<evidence type="ECO:0000313" key="3">
    <source>
        <dbReference type="EMBL" id="KAL0061516.1"/>
    </source>
</evidence>
<keyword evidence="2" id="KW-0472">Membrane</keyword>
<gene>
    <name evidence="3" type="ORF">AAF712_011659</name>
</gene>
<keyword evidence="4" id="KW-1185">Reference proteome</keyword>
<feature type="region of interest" description="Disordered" evidence="1">
    <location>
        <begin position="235"/>
        <end position="350"/>
    </location>
</feature>
<reference evidence="3 4" key="1">
    <citation type="submission" date="2024-05" db="EMBL/GenBank/DDBJ databases">
        <title>A draft genome resource for the thread blight pathogen Marasmius tenuissimus strain MS-2.</title>
        <authorList>
            <person name="Yulfo-Soto G.E."/>
            <person name="Baruah I.K."/>
            <person name="Amoako-Attah I."/>
            <person name="Bukari Y."/>
            <person name="Meinhardt L.W."/>
            <person name="Bailey B.A."/>
            <person name="Cohen S.P."/>
        </authorList>
    </citation>
    <scope>NUCLEOTIDE SEQUENCE [LARGE SCALE GENOMIC DNA]</scope>
    <source>
        <strain evidence="3 4">MS-2</strain>
    </source>
</reference>
<evidence type="ECO:0000256" key="2">
    <source>
        <dbReference type="SAM" id="Phobius"/>
    </source>
</evidence>
<keyword evidence="2" id="KW-1133">Transmembrane helix</keyword>
<evidence type="ECO:0000256" key="1">
    <source>
        <dbReference type="SAM" id="MobiDB-lite"/>
    </source>
</evidence>
<protein>
    <submittedName>
        <fullName evidence="3">Uncharacterized protein</fullName>
    </submittedName>
</protein>
<dbReference type="EMBL" id="JBBXMP010000133">
    <property type="protein sequence ID" value="KAL0061516.1"/>
    <property type="molecule type" value="Genomic_DNA"/>
</dbReference>
<comment type="caution">
    <text evidence="3">The sequence shown here is derived from an EMBL/GenBank/DDBJ whole genome shotgun (WGS) entry which is preliminary data.</text>
</comment>
<feature type="transmembrane region" description="Helical" evidence="2">
    <location>
        <begin position="179"/>
        <end position="201"/>
    </location>
</feature>